<reference evidence="5 6" key="1">
    <citation type="submission" date="2019-12" db="EMBL/GenBank/DDBJ databases">
        <title>Isolation and characterization of three novel carbon monoxide-oxidizing members of Halobacteria from salione crusts and soils.</title>
        <authorList>
            <person name="Myers M.R."/>
            <person name="King G.M."/>
        </authorList>
    </citation>
    <scope>NUCLEOTIDE SEQUENCE [LARGE SCALE GENOMIC DNA]</scope>
    <source>
        <strain evidence="5 6">PCN9</strain>
    </source>
</reference>
<organism evidence="5 6">
    <name type="scientific">Halobacterium bonnevillei</name>
    <dbReference type="NCBI Taxonomy" id="2692200"/>
    <lineage>
        <taxon>Archaea</taxon>
        <taxon>Methanobacteriati</taxon>
        <taxon>Methanobacteriota</taxon>
        <taxon>Stenosarchaea group</taxon>
        <taxon>Halobacteria</taxon>
        <taxon>Halobacteriales</taxon>
        <taxon>Halobacteriaceae</taxon>
        <taxon>Halobacterium</taxon>
    </lineage>
</organism>
<sequence length="266" mass="29694">MTAHDLPGVGIGTYDLPHDTCKASVEHALDIGYRHVDTAEMYDNEAAVGDAIAEADVDRENVFVATKIHSRNLAYEDVLEHARASRNRLGVEVIDLLYVHWPIRAYDPADTLAAFDELYDQGLIRHVGLSNFTPELLDEARSHLGAPVFAHEVECHPLLPQDELRAYAREYDHHLVAYSPLAKGAVTDVPVLASVAEKHDASPAQVAIAWLLSKENVAVIPKSTSPAHIRENYRARRLFLDPRDVERIDAIDRTQRQVDFDGAPWN</sequence>
<keyword evidence="3" id="KW-0560">Oxidoreductase</keyword>
<comment type="caution">
    <text evidence="5">The sequence shown here is derived from an EMBL/GenBank/DDBJ whole genome shotgun (WGS) entry which is preliminary data.</text>
</comment>
<evidence type="ECO:0000313" key="6">
    <source>
        <dbReference type="Proteomes" id="UP000471521"/>
    </source>
</evidence>
<dbReference type="InterPro" id="IPR020471">
    <property type="entry name" value="AKR"/>
</dbReference>
<evidence type="ECO:0000259" key="4">
    <source>
        <dbReference type="Pfam" id="PF00248"/>
    </source>
</evidence>
<dbReference type="EMBL" id="WUUU01000073">
    <property type="protein sequence ID" value="MXR20949.1"/>
    <property type="molecule type" value="Genomic_DNA"/>
</dbReference>
<dbReference type="SUPFAM" id="SSF51430">
    <property type="entry name" value="NAD(P)-linked oxidoreductase"/>
    <property type="match status" value="1"/>
</dbReference>
<dbReference type="InterPro" id="IPR018170">
    <property type="entry name" value="Aldo/ket_reductase_CS"/>
</dbReference>
<dbReference type="Gene3D" id="3.20.20.100">
    <property type="entry name" value="NADP-dependent oxidoreductase domain"/>
    <property type="match status" value="1"/>
</dbReference>
<keyword evidence="6" id="KW-1185">Reference proteome</keyword>
<dbReference type="PIRSF" id="PIRSF000097">
    <property type="entry name" value="AKR"/>
    <property type="match status" value="1"/>
</dbReference>
<dbReference type="PROSITE" id="PS00062">
    <property type="entry name" value="ALDOKETO_REDUCTASE_2"/>
    <property type="match status" value="1"/>
</dbReference>
<evidence type="ECO:0000256" key="2">
    <source>
        <dbReference type="ARBA" id="ARBA00022857"/>
    </source>
</evidence>
<dbReference type="PANTHER" id="PTHR43827">
    <property type="entry name" value="2,5-DIKETO-D-GLUCONIC ACID REDUCTASE"/>
    <property type="match status" value="1"/>
</dbReference>
<evidence type="ECO:0000256" key="3">
    <source>
        <dbReference type="ARBA" id="ARBA00023002"/>
    </source>
</evidence>
<dbReference type="GO" id="GO:0016616">
    <property type="term" value="F:oxidoreductase activity, acting on the CH-OH group of donors, NAD or NADP as acceptor"/>
    <property type="evidence" value="ECO:0007669"/>
    <property type="project" value="UniProtKB-ARBA"/>
</dbReference>
<feature type="domain" description="NADP-dependent oxidoreductase" evidence="4">
    <location>
        <begin position="17"/>
        <end position="252"/>
    </location>
</feature>
<protein>
    <submittedName>
        <fullName evidence="5">Aldo/keto reductase</fullName>
    </submittedName>
</protein>
<proteinExistence type="inferred from homology"/>
<dbReference type="RefSeq" id="WP_159526459.1">
    <property type="nucleotide sequence ID" value="NZ_WUUU01000073.1"/>
</dbReference>
<dbReference type="PROSITE" id="PS00798">
    <property type="entry name" value="ALDOKETO_REDUCTASE_1"/>
    <property type="match status" value="1"/>
</dbReference>
<dbReference type="Pfam" id="PF00248">
    <property type="entry name" value="Aldo_ket_red"/>
    <property type="match status" value="1"/>
</dbReference>
<name>A0A6B0STP8_9EURY</name>
<gene>
    <name evidence="5" type="ORF">GRX66_10165</name>
</gene>
<comment type="similarity">
    <text evidence="1">Belongs to the aldo/keto reductase family.</text>
</comment>
<dbReference type="PANTHER" id="PTHR43827:SF3">
    <property type="entry name" value="NADP-DEPENDENT OXIDOREDUCTASE DOMAIN-CONTAINING PROTEIN"/>
    <property type="match status" value="1"/>
</dbReference>
<dbReference type="AlphaFoldDB" id="A0A6B0STP8"/>
<dbReference type="PRINTS" id="PR00069">
    <property type="entry name" value="ALDKETRDTASE"/>
</dbReference>
<dbReference type="Proteomes" id="UP000471521">
    <property type="component" value="Unassembled WGS sequence"/>
</dbReference>
<dbReference type="InterPro" id="IPR023210">
    <property type="entry name" value="NADP_OxRdtase_dom"/>
</dbReference>
<evidence type="ECO:0000256" key="1">
    <source>
        <dbReference type="ARBA" id="ARBA00007905"/>
    </source>
</evidence>
<keyword evidence="2" id="KW-0521">NADP</keyword>
<evidence type="ECO:0000313" key="5">
    <source>
        <dbReference type="EMBL" id="MXR20949.1"/>
    </source>
</evidence>
<accession>A0A6B0STP8</accession>
<dbReference type="OrthoDB" id="275427at2157"/>
<dbReference type="InterPro" id="IPR036812">
    <property type="entry name" value="NAD(P)_OxRdtase_dom_sf"/>
</dbReference>